<proteinExistence type="predicted"/>
<comment type="caution">
    <text evidence="1">The sequence shown here is derived from an EMBL/GenBank/DDBJ whole genome shotgun (WGS) entry which is preliminary data.</text>
</comment>
<dbReference type="AlphaFoldDB" id="A0A3R7P461"/>
<keyword evidence="2" id="KW-1185">Reference proteome</keyword>
<accession>A0A3R7P461</accession>
<dbReference type="EMBL" id="MKGL01000005">
    <property type="protein sequence ID" value="RNF12468.1"/>
    <property type="molecule type" value="Genomic_DNA"/>
</dbReference>
<name>A0A3R7P461_TRYRA</name>
<evidence type="ECO:0000313" key="1">
    <source>
        <dbReference type="EMBL" id="RNF12468.1"/>
    </source>
</evidence>
<evidence type="ECO:0000313" key="2">
    <source>
        <dbReference type="Proteomes" id="UP000283634"/>
    </source>
</evidence>
<reference evidence="1 2" key="1">
    <citation type="journal article" date="2018" name="BMC Genomics">
        <title>Genomic comparison of Trypanosoma conorhini and Trypanosoma rangeli to Trypanosoma cruzi strains of high and low virulence.</title>
        <authorList>
            <person name="Bradwell K.R."/>
            <person name="Koparde V.N."/>
            <person name="Matveyev A.V."/>
            <person name="Serrano M.G."/>
            <person name="Alves J.M."/>
            <person name="Parikh H."/>
            <person name="Huang B."/>
            <person name="Lee V."/>
            <person name="Espinosa-Alvarez O."/>
            <person name="Ortiz P.A."/>
            <person name="Costa-Martins A.G."/>
            <person name="Teixeira M.M."/>
            <person name="Buck G.A."/>
        </authorList>
    </citation>
    <scope>NUCLEOTIDE SEQUENCE [LARGE SCALE GENOMIC DNA]</scope>
    <source>
        <strain evidence="1 2">AM80</strain>
    </source>
</reference>
<organism evidence="1 2">
    <name type="scientific">Trypanosoma rangeli</name>
    <dbReference type="NCBI Taxonomy" id="5698"/>
    <lineage>
        <taxon>Eukaryota</taxon>
        <taxon>Discoba</taxon>
        <taxon>Euglenozoa</taxon>
        <taxon>Kinetoplastea</taxon>
        <taxon>Metakinetoplastina</taxon>
        <taxon>Trypanosomatida</taxon>
        <taxon>Trypanosomatidae</taxon>
        <taxon>Trypanosoma</taxon>
        <taxon>Herpetosoma</taxon>
    </lineage>
</organism>
<dbReference type="RefSeq" id="XP_029242776.1">
    <property type="nucleotide sequence ID" value="XM_029377404.1"/>
</dbReference>
<dbReference type="OrthoDB" id="250532at2759"/>
<dbReference type="GeneID" id="40324254"/>
<dbReference type="Proteomes" id="UP000283634">
    <property type="component" value="Unassembled WGS sequence"/>
</dbReference>
<protein>
    <submittedName>
        <fullName evidence="1">Uncharacterized protein</fullName>
    </submittedName>
</protein>
<sequence length="129" mass="14395">METAETVEELKLNLAQAQEEVGRGQAGNENMQRNLEVDPHFVAAGLPKDILAPYFGNAGAADRLIGELQRRLWDVLQRNSFLEQESHAGHSALIQNYEGYINCLEEELRRCQELLRQHTGGAPVPKGQS</sequence>
<gene>
    <name evidence="1" type="ORF">TraAM80_00321</name>
</gene>